<accession>A0A8J2HQB6</accession>
<protein>
    <submittedName>
        <fullName evidence="1">Uncharacterized protein</fullName>
    </submittedName>
</protein>
<dbReference type="EMBL" id="CAJNRD030001123">
    <property type="protein sequence ID" value="CAG5102690.1"/>
    <property type="molecule type" value="Genomic_DNA"/>
</dbReference>
<dbReference type="InterPro" id="IPR011043">
    <property type="entry name" value="Gal_Oxase/kelch_b-propeller"/>
</dbReference>
<dbReference type="Gene3D" id="2.120.10.80">
    <property type="entry name" value="Kelch-type beta propeller"/>
    <property type="match status" value="1"/>
</dbReference>
<dbReference type="SUPFAM" id="SSF50965">
    <property type="entry name" value="Galactose oxidase, central domain"/>
    <property type="match status" value="1"/>
</dbReference>
<gene>
    <name evidence="1" type="ORF">HICCMSTLAB_LOCUS11135</name>
</gene>
<comment type="caution">
    <text evidence="1">The sequence shown here is derived from an EMBL/GenBank/DDBJ whole genome shotgun (WGS) entry which is preliminary data.</text>
</comment>
<organism evidence="1 2">
    <name type="scientific">Cotesia congregata</name>
    <name type="common">Parasitoid wasp</name>
    <name type="synonym">Apanteles congregatus</name>
    <dbReference type="NCBI Taxonomy" id="51543"/>
    <lineage>
        <taxon>Eukaryota</taxon>
        <taxon>Metazoa</taxon>
        <taxon>Ecdysozoa</taxon>
        <taxon>Arthropoda</taxon>
        <taxon>Hexapoda</taxon>
        <taxon>Insecta</taxon>
        <taxon>Pterygota</taxon>
        <taxon>Neoptera</taxon>
        <taxon>Endopterygota</taxon>
        <taxon>Hymenoptera</taxon>
        <taxon>Apocrita</taxon>
        <taxon>Ichneumonoidea</taxon>
        <taxon>Braconidae</taxon>
        <taxon>Microgastrinae</taxon>
        <taxon>Cotesia</taxon>
    </lineage>
</organism>
<name>A0A8J2HQB6_COTCN</name>
<dbReference type="AlphaFoldDB" id="A0A8J2HQB6"/>
<dbReference type="InterPro" id="IPR015915">
    <property type="entry name" value="Kelch-typ_b-propeller"/>
</dbReference>
<evidence type="ECO:0000313" key="2">
    <source>
        <dbReference type="Proteomes" id="UP000786811"/>
    </source>
</evidence>
<evidence type="ECO:0000313" key="1">
    <source>
        <dbReference type="EMBL" id="CAG5102690.1"/>
    </source>
</evidence>
<dbReference type="Proteomes" id="UP000786811">
    <property type="component" value="Unassembled WGS sequence"/>
</dbReference>
<keyword evidence="2" id="KW-1185">Reference proteome</keyword>
<reference evidence="1" key="1">
    <citation type="submission" date="2021-04" db="EMBL/GenBank/DDBJ databases">
        <authorList>
            <person name="Chebbi M.A.C M."/>
        </authorList>
    </citation>
    <scope>NUCLEOTIDE SEQUENCE</scope>
</reference>
<dbReference type="OrthoDB" id="7676067at2759"/>
<proteinExistence type="predicted"/>
<sequence length="371" mass="43452">MSEFKISPSTLWSTQDNPKKPHTIFFITCDNDHLYTYNLHRPGIWSYNISEKSWSEVISLTNNLLPYPKNKIIGIMEEDQNNSRKLKIFSIHNKITRIHTYDLESQVIEEQILDGSLPDTAQFCQMNVFCYNKFYYTVVCVETTNRPDLLRVDVYRLNLDTWERVSKLVKASKCDIIEKSSMGIINSGNKMYLFYSKNINSIRVFDLEKNTWSWVGTSDPNLDQNLNDYNDDDVELEKDLNKFQRNKNTNENIVNVKMDHPPIGSYNYSMSQYCNPDTKDTYLIVSASKYRHINNTPTEIWKFNLSTLQWGLIDRVGSFVNQQRVSRWACVTPNGRLVTRDGLIVKYPQNPLAVIHREYIYTTSTRFVDNC</sequence>